<dbReference type="EMBL" id="AP018131">
    <property type="protein sequence ID" value="BBA49120.1"/>
    <property type="molecule type" value="Genomic_DNA"/>
</dbReference>
<name>A0A286TG23_BIFBI</name>
<dbReference type="AlphaFoldDB" id="A0A286TG23"/>
<proteinExistence type="predicted"/>
<evidence type="ECO:0000256" key="1">
    <source>
        <dbReference type="SAM" id="Coils"/>
    </source>
</evidence>
<feature type="coiled-coil region" evidence="1">
    <location>
        <begin position="441"/>
        <end position="468"/>
    </location>
</feature>
<dbReference type="Pfam" id="PF13555">
    <property type="entry name" value="AAA_29"/>
    <property type="match status" value="1"/>
</dbReference>
<gene>
    <name evidence="3" type="ORF">BBJK_03168</name>
</gene>
<evidence type="ECO:0000256" key="2">
    <source>
        <dbReference type="SAM" id="MobiDB-lite"/>
    </source>
</evidence>
<evidence type="ECO:0000313" key="4">
    <source>
        <dbReference type="Proteomes" id="UP000262177"/>
    </source>
</evidence>
<feature type="region of interest" description="Disordered" evidence="2">
    <location>
        <begin position="770"/>
        <end position="797"/>
    </location>
</feature>
<dbReference type="Proteomes" id="UP000262177">
    <property type="component" value="Chromosome"/>
</dbReference>
<feature type="compositionally biased region" description="Acidic residues" evidence="2">
    <location>
        <begin position="1178"/>
        <end position="1198"/>
    </location>
</feature>
<feature type="coiled-coil region" evidence="1">
    <location>
        <begin position="338"/>
        <end position="387"/>
    </location>
</feature>
<reference evidence="3 4" key="1">
    <citation type="journal article" date="2017" name="Biosci. Biotechnol. Biochem.">
        <title>Identification and characterization of a sulfoglycosidase from Bifidobacterium bifidum implicated in mucin glycan utilization.</title>
        <authorList>
            <person name="Katoh T."/>
            <person name="Maeshibu T."/>
            <person name="Kikkawa K."/>
            <person name="Gotoh A."/>
            <person name="Tomabechi Y."/>
            <person name="Nakamura M."/>
            <person name="Liao W.-H."/>
            <person name="Yamaguchi M."/>
            <person name="Ashida H."/>
            <person name="Yamamoto K."/>
            <person name="Katayama T."/>
        </authorList>
    </citation>
    <scope>NUCLEOTIDE SEQUENCE [LARGE SCALE GENOMIC DNA]</scope>
    <source>
        <strain evidence="3 4">JCM 7004</strain>
    </source>
</reference>
<evidence type="ECO:0000313" key="3">
    <source>
        <dbReference type="EMBL" id="BBA49120.1"/>
    </source>
</evidence>
<feature type="region of interest" description="Disordered" evidence="2">
    <location>
        <begin position="1175"/>
        <end position="1198"/>
    </location>
</feature>
<accession>A0A286TG23</accession>
<dbReference type="Pfam" id="PF13558">
    <property type="entry name" value="SbcC_Walker_B"/>
    <property type="match status" value="1"/>
</dbReference>
<feature type="coiled-coil region" evidence="1">
    <location>
        <begin position="650"/>
        <end position="691"/>
    </location>
</feature>
<sequence length="1198" mass="133269">MTMSGKDMQMIADRWMMESRRLVNWGSYEGYHEFRPSTDSQLPVTLLAGASESGKSTLVDAQISLLYPTGTPFNKASNSGRSERSDYTYLRGMIGVGGSDGVDEPMYLRGRDESGAPRSIWGAIVDTYRNFTTGQILSCGKFLYLMPGDGRGDVRRLYLAWDKPIDPRRMDVFRESPFTPTQLKSTYPGCVTFPNAEAFHTHIWDVMGLSAEACRLLARIQSADAPSRLDDIFKQGVLGVPEALDLARATVEDYERYDANFRSMEEKTRRMGKLRAITASYGDYESARDAVHSFDAVNPATKSGSATIRAWAIRRMIGEVNERQPLDRRLRDERRSEARAAGKRIESLRTRIDAVRERMRGLDGGDLTRLDAEMRQAERALADITAGRQRIGRMFEAAGEEFPKDEHAWDERRIEAVTFMRSYEQRKGLLDDMRNQTYAAHASVKQTLQRLNDDYERQKSQRTRISRQMDETRAMLCRATGLGPSELPYVAELMDVREDQEHWRLAMNAAYGSMAQTILVDKRHERGFAAKVSAIDPHAMARRTWQFVDTERGGAGNGPGGANTGATGGTDGEVWLSSKLRYREDSPFAGWLREQTSSERLDALCVDGIDDSDHAVRQVQADGQIKSGKRGQHGIKDRQQVIGFVNESYLAQLRTRIQDAQRQCDETAQSYASAKEQADRLQRERELADQLAYTAWEKIDENSAKAAIADIERTIASVRNNPKLAELDTLQESLSKELDRSQRQRIDIERQAELADQAVNAAQAWLDEHAAQPQPQPQTRPLDGEAADVSPKAVTNGRTLLTDEVEAALAESYEQRLSGLGDATTRAHMIIGAGAPQRMAQGNTFADRVIAGIGKDLEARVSMLEGRAASARTAVEARMGAYIEMYAGGDDTIAASVDDYRYYQDELESLSKLATVEATAVEYHNCLDKLLMSFLTIKRAIDTDAGDIHDQLERINAMLDGQQFGPRHGSLSLHADVRRPERAFWSALTRVIGTLNDRKAAQTDDDLDGARCAFASCAAMIDMLRREIGQIRDVNGVKSYGARNLDPRCRSSFYALVRHSDGQVERITSTGGRSGGALQELTSFVYGAALIYLLGGGMDNKLKPSYTTLFLDEALIKADGRYTRRALSVLPRLGFQVIVSAPESKTGEILEVSTKAYVTRKDPDTGYTTLHEARLDGIDEMDGADEPEGTVESDDAAE</sequence>
<keyword evidence="1" id="KW-0175">Coiled coil</keyword>
<protein>
    <submittedName>
        <fullName evidence="3">Uncharacterized protein</fullName>
    </submittedName>
</protein>
<feature type="coiled-coil region" evidence="1">
    <location>
        <begin position="724"/>
        <end position="758"/>
    </location>
</feature>
<organism evidence="3 4">
    <name type="scientific">Bifidobacterium bifidum LMG 13195</name>
    <dbReference type="NCBI Taxonomy" id="1207542"/>
    <lineage>
        <taxon>Bacteria</taxon>
        <taxon>Bacillati</taxon>
        <taxon>Actinomycetota</taxon>
        <taxon>Actinomycetes</taxon>
        <taxon>Bifidobacteriales</taxon>
        <taxon>Bifidobacteriaceae</taxon>
        <taxon>Bifidobacterium</taxon>
    </lineage>
</organism>